<comment type="function">
    <text evidence="2">PPIases accelerate the folding of proteins. It catalyzes the cis-trans isomerization of proline imidic peptide bonds in oligopeptides.</text>
</comment>
<dbReference type="PROSITE" id="PS50072">
    <property type="entry name" value="CSA_PPIASE_2"/>
    <property type="match status" value="1"/>
</dbReference>
<evidence type="ECO:0000256" key="5">
    <source>
        <dbReference type="ARBA" id="ARBA00023235"/>
    </source>
</evidence>
<dbReference type="PRINTS" id="PR00153">
    <property type="entry name" value="CSAPPISMRASE"/>
</dbReference>
<keyword evidence="4" id="KW-0697">Rotamase</keyword>
<feature type="domain" description="PPIase cyclophilin-type" evidence="7">
    <location>
        <begin position="188"/>
        <end position="356"/>
    </location>
</feature>
<proteinExistence type="predicted"/>
<reference evidence="8 10" key="1">
    <citation type="submission" date="2013-02" db="EMBL/GenBank/DDBJ databases">
        <title>The Genome Sequence of Enterococcus malodoratus ATCC_43197.</title>
        <authorList>
            <consortium name="The Broad Institute Genome Sequencing Platform"/>
            <consortium name="The Broad Institute Genome Sequencing Center for Infectious Disease"/>
            <person name="Earl A.M."/>
            <person name="Gilmore M.S."/>
            <person name="Lebreton F."/>
            <person name="Walker B."/>
            <person name="Young S.K."/>
            <person name="Zeng Q."/>
            <person name="Gargeya S."/>
            <person name="Fitzgerald M."/>
            <person name="Haas B."/>
            <person name="Abouelleil A."/>
            <person name="Alvarado L."/>
            <person name="Arachchi H.M."/>
            <person name="Berlin A.M."/>
            <person name="Chapman S.B."/>
            <person name="Dewar J."/>
            <person name="Goldberg J."/>
            <person name="Griggs A."/>
            <person name="Gujja S."/>
            <person name="Hansen M."/>
            <person name="Howarth C."/>
            <person name="Imamovic A."/>
            <person name="Larimer J."/>
            <person name="McCowan C."/>
            <person name="Murphy C."/>
            <person name="Neiman D."/>
            <person name="Pearson M."/>
            <person name="Priest M."/>
            <person name="Roberts A."/>
            <person name="Saif S."/>
            <person name="Shea T."/>
            <person name="Sisk P."/>
            <person name="Sykes S."/>
            <person name="Wortman J."/>
            <person name="Nusbaum C."/>
            <person name="Birren B."/>
        </authorList>
    </citation>
    <scope>NUCLEOTIDE SEQUENCE [LARGE SCALE GENOMIC DNA]</scope>
    <source>
        <strain evidence="8 10">ATCC 43197</strain>
    </source>
</reference>
<keyword evidence="6" id="KW-0732">Signal</keyword>
<dbReference type="PANTHER" id="PTHR45625">
    <property type="entry name" value="PEPTIDYL-PROLYL CIS-TRANS ISOMERASE-RELATED"/>
    <property type="match status" value="1"/>
</dbReference>
<dbReference type="PANTHER" id="PTHR45625:SF4">
    <property type="entry name" value="PEPTIDYLPROLYL ISOMERASE DOMAIN AND WD REPEAT-CONTAINING PROTEIN 1"/>
    <property type="match status" value="1"/>
</dbReference>
<evidence type="ECO:0000256" key="4">
    <source>
        <dbReference type="ARBA" id="ARBA00023110"/>
    </source>
</evidence>
<dbReference type="GO" id="GO:0003755">
    <property type="term" value="F:peptidyl-prolyl cis-trans isomerase activity"/>
    <property type="evidence" value="ECO:0007669"/>
    <property type="project" value="UniProtKB-KW"/>
</dbReference>
<dbReference type="InterPro" id="IPR002130">
    <property type="entry name" value="Cyclophilin-type_PPIase_dom"/>
</dbReference>
<evidence type="ECO:0000313" key="9">
    <source>
        <dbReference type="EMBL" id="EOT66476.1"/>
    </source>
</evidence>
<name>R2NUV1_9ENTE</name>
<evidence type="ECO:0000256" key="2">
    <source>
        <dbReference type="ARBA" id="ARBA00002388"/>
    </source>
</evidence>
<dbReference type="RefSeq" id="WP_010741617.1">
    <property type="nucleotide sequence ID" value="NZ_KB946251.1"/>
</dbReference>
<evidence type="ECO:0000313" key="10">
    <source>
        <dbReference type="Proteomes" id="UP000013783"/>
    </source>
</evidence>
<dbReference type="SUPFAM" id="SSF50891">
    <property type="entry name" value="Cyclophilin-like"/>
    <property type="match status" value="1"/>
</dbReference>
<dbReference type="AlphaFoldDB" id="R2NUV1"/>
<keyword evidence="5" id="KW-0413">Isomerase</keyword>
<accession>R2NUV1</accession>
<dbReference type="Pfam" id="PF00160">
    <property type="entry name" value="Pro_isomerase"/>
    <property type="match status" value="1"/>
</dbReference>
<comment type="caution">
    <text evidence="8">The sequence shown here is derived from an EMBL/GenBank/DDBJ whole genome shotgun (WGS) entry which is preliminary data.</text>
</comment>
<evidence type="ECO:0000256" key="3">
    <source>
        <dbReference type="ARBA" id="ARBA00013194"/>
    </source>
</evidence>
<protein>
    <recommendedName>
        <fullName evidence="3">peptidylprolyl isomerase</fullName>
        <ecNumber evidence="3">5.2.1.8</ecNumber>
    </recommendedName>
</protein>
<dbReference type="InterPro" id="IPR044666">
    <property type="entry name" value="Cyclophilin_A-like"/>
</dbReference>
<evidence type="ECO:0000256" key="1">
    <source>
        <dbReference type="ARBA" id="ARBA00000971"/>
    </source>
</evidence>
<sequence>MKLRKGFVRLGVVLVLGSSMLGLASVAEAKSKVHDYSKEETVDELIGRHWDETEIKEQFEKFSKKLTDKKSIKSEIVSDISKKDQKKITDYFDKFAGKKVEYVYTKFDQFYKVKADDDYNDLRAILEYKFKVTDKKKVTEYSVLLNMARLGDKDGVKWQIYDILWKDTGIDVSDIDLKQLEKPSKGEEVCVMDTDAGTIKMRLFPDEAPKAVKNWIQLSKEGFYDGTPFARVIKDFVIQGGALDGSGDESKSIYDGFYEDEVNKGLYNFDGALCLGNNGPHTNGNQFYIVQNTKIDEEQLPILALPGNVEEKYKEIGGLPELDGRYTVLGQVYEGMDVVKKITDQETDDDDAPVSDPVKIKKITFEKVE</sequence>
<keyword evidence="11" id="KW-1185">Reference proteome</keyword>
<evidence type="ECO:0000259" key="7">
    <source>
        <dbReference type="PROSITE" id="PS50072"/>
    </source>
</evidence>
<dbReference type="eggNOG" id="COG0652">
    <property type="taxonomic scope" value="Bacteria"/>
</dbReference>
<evidence type="ECO:0000256" key="6">
    <source>
        <dbReference type="SAM" id="SignalP"/>
    </source>
</evidence>
<dbReference type="EMBL" id="ASWA01000003">
    <property type="protein sequence ID" value="EOT66476.1"/>
    <property type="molecule type" value="Genomic_DNA"/>
</dbReference>
<feature type="signal peptide" evidence="6">
    <location>
        <begin position="1"/>
        <end position="24"/>
    </location>
</feature>
<dbReference type="Proteomes" id="UP000014148">
    <property type="component" value="Unassembled WGS sequence"/>
</dbReference>
<feature type="chain" id="PRO_5039602172" description="peptidylprolyl isomerase" evidence="6">
    <location>
        <begin position="25"/>
        <end position="369"/>
    </location>
</feature>
<dbReference type="PATRIC" id="fig|1158601.3.peg.2779"/>
<dbReference type="EC" id="5.2.1.8" evidence="3"/>
<evidence type="ECO:0000313" key="11">
    <source>
        <dbReference type="Proteomes" id="UP000014148"/>
    </source>
</evidence>
<reference evidence="9 11" key="2">
    <citation type="submission" date="2013-03" db="EMBL/GenBank/DDBJ databases">
        <title>The Genome Sequence of Enterococcus malodoratus ATCC_43197 (PacBio/Illumina hybrid assembly).</title>
        <authorList>
            <consortium name="The Broad Institute Genomics Platform"/>
            <consortium name="The Broad Institute Genome Sequencing Center for Infectious Disease"/>
            <person name="Earl A."/>
            <person name="Russ C."/>
            <person name="Gilmore M."/>
            <person name="Surin D."/>
            <person name="Walker B."/>
            <person name="Young S."/>
            <person name="Zeng Q."/>
            <person name="Gargeya S."/>
            <person name="Fitzgerald M."/>
            <person name="Haas B."/>
            <person name="Abouelleil A."/>
            <person name="Allen A.W."/>
            <person name="Alvarado L."/>
            <person name="Arachchi H.M."/>
            <person name="Berlin A.M."/>
            <person name="Chapman S.B."/>
            <person name="Gainer-Dewar J."/>
            <person name="Goldberg J."/>
            <person name="Griggs A."/>
            <person name="Gujja S."/>
            <person name="Hansen M."/>
            <person name="Howarth C."/>
            <person name="Imamovic A."/>
            <person name="Ireland A."/>
            <person name="Larimer J."/>
            <person name="McCowan C."/>
            <person name="Murphy C."/>
            <person name="Pearson M."/>
            <person name="Poon T.W."/>
            <person name="Priest M."/>
            <person name="Roberts A."/>
            <person name="Saif S."/>
            <person name="Shea T."/>
            <person name="Sisk P."/>
            <person name="Sykes S."/>
            <person name="Wortman J."/>
            <person name="Nusbaum C."/>
            <person name="Birren B."/>
        </authorList>
    </citation>
    <scope>NUCLEOTIDE SEQUENCE [LARGE SCALE GENOMIC DNA]</scope>
    <source>
        <strain evidence="9 11">ATCC 43197</strain>
    </source>
</reference>
<organism evidence="8 10">
    <name type="scientific">Enterococcus malodoratus ATCC 43197</name>
    <dbReference type="NCBI Taxonomy" id="1158601"/>
    <lineage>
        <taxon>Bacteria</taxon>
        <taxon>Bacillati</taxon>
        <taxon>Bacillota</taxon>
        <taxon>Bacilli</taxon>
        <taxon>Lactobacillales</taxon>
        <taxon>Enterococcaceae</taxon>
        <taxon>Enterococcus</taxon>
    </lineage>
</organism>
<dbReference type="EMBL" id="AJAK01000019">
    <property type="protein sequence ID" value="EOH75807.1"/>
    <property type="molecule type" value="Genomic_DNA"/>
</dbReference>
<dbReference type="STRING" id="71451.RV07_GL004040"/>
<comment type="catalytic activity">
    <reaction evidence="1">
        <text>[protein]-peptidylproline (omega=180) = [protein]-peptidylproline (omega=0)</text>
        <dbReference type="Rhea" id="RHEA:16237"/>
        <dbReference type="Rhea" id="RHEA-COMP:10747"/>
        <dbReference type="Rhea" id="RHEA-COMP:10748"/>
        <dbReference type="ChEBI" id="CHEBI:83833"/>
        <dbReference type="ChEBI" id="CHEBI:83834"/>
        <dbReference type="EC" id="5.2.1.8"/>
    </reaction>
</comment>
<dbReference type="Proteomes" id="UP000013783">
    <property type="component" value="Unassembled WGS sequence"/>
</dbReference>
<gene>
    <name evidence="9" type="ORF">I585_01997</name>
    <name evidence="8" type="ORF">UAI_02817</name>
</gene>
<evidence type="ECO:0000313" key="8">
    <source>
        <dbReference type="EMBL" id="EOH75807.1"/>
    </source>
</evidence>
<dbReference type="InterPro" id="IPR029000">
    <property type="entry name" value="Cyclophilin-like_dom_sf"/>
</dbReference>
<dbReference type="Gene3D" id="2.40.100.10">
    <property type="entry name" value="Cyclophilin-like"/>
    <property type="match status" value="1"/>
</dbReference>
<dbReference type="CDD" id="cd00317">
    <property type="entry name" value="cyclophilin"/>
    <property type="match status" value="1"/>
</dbReference>